<dbReference type="STRING" id="121845.A0A1S3D7P2"/>
<dbReference type="InterPro" id="IPR035979">
    <property type="entry name" value="RBD_domain_sf"/>
</dbReference>
<feature type="region of interest" description="Disordered" evidence="4">
    <location>
        <begin position="136"/>
        <end position="165"/>
    </location>
</feature>
<evidence type="ECO:0000256" key="2">
    <source>
        <dbReference type="ARBA" id="ARBA00022884"/>
    </source>
</evidence>
<sequence length="385" mass="42392">MKPKVQLEADIVSSNHKGGVDPSSYHRGGVDESSNQRTNLIINYLPYTMSSGDLHTLFSSIGDVRTSKVISVSGEHRGYGFVDFFSPEDAARAIRQLNGLHLERKTIKVSYALPPGQHRKSNENGTVEHGVVKNASEENWSAGDEGEGKWSEEVTPTGESTAGEKEMPALESLSLACRTDSEVDKEEGRHGAFGNGEAGDMQNGRPEEDLCFEFSGEPENTTLCLPLASNAEGYPSYPPALGSQYLLHKSSFVNFDPVGLDRHCIHGQPHAAPIDPEQVAQSVYMSSTILYWPPPSPRAEWSIYISNLRPEAVDTDLWQLFGPFGAVKSAHVVMDRRQKQCKGFGFVTMVKYEEAAVAVQTLDRCSLDGRVLQIAFNRYDTYNSQ</sequence>
<keyword evidence="1" id="KW-0677">Repeat</keyword>
<dbReference type="RefSeq" id="XP_008476176.2">
    <property type="nucleotide sequence ID" value="XM_008477954.2"/>
</dbReference>
<dbReference type="PaxDb" id="121845-A0A1S3D7P2"/>
<dbReference type="AlphaFoldDB" id="A0A1S3D7P2"/>
<keyword evidence="6" id="KW-1185">Reference proteome</keyword>
<dbReference type="InterPro" id="IPR000504">
    <property type="entry name" value="RRM_dom"/>
</dbReference>
<dbReference type="InterPro" id="IPR012677">
    <property type="entry name" value="Nucleotide-bd_a/b_plait_sf"/>
</dbReference>
<dbReference type="Pfam" id="PF00076">
    <property type="entry name" value="RRM_1"/>
    <property type="match status" value="2"/>
</dbReference>
<evidence type="ECO:0000313" key="6">
    <source>
        <dbReference type="Proteomes" id="UP000079169"/>
    </source>
</evidence>
<gene>
    <name evidence="7" type="primary">LOC103513142</name>
</gene>
<feature type="domain" description="RRM" evidence="5">
    <location>
        <begin position="38"/>
        <end position="114"/>
    </location>
</feature>
<dbReference type="PANTHER" id="PTHR48025:SF1">
    <property type="entry name" value="RRM DOMAIN-CONTAINING PROTEIN"/>
    <property type="match status" value="1"/>
</dbReference>
<name>A0A1S3D7P2_DIACI</name>
<dbReference type="SUPFAM" id="SSF54928">
    <property type="entry name" value="RNA-binding domain, RBD"/>
    <property type="match status" value="2"/>
</dbReference>
<evidence type="ECO:0000256" key="4">
    <source>
        <dbReference type="SAM" id="MobiDB-lite"/>
    </source>
</evidence>
<dbReference type="GeneID" id="103513142"/>
<proteinExistence type="predicted"/>
<dbReference type="GO" id="GO:0005737">
    <property type="term" value="C:cytoplasm"/>
    <property type="evidence" value="ECO:0007669"/>
    <property type="project" value="UniProtKB-ARBA"/>
</dbReference>
<dbReference type="PROSITE" id="PS50102">
    <property type="entry name" value="RRM"/>
    <property type="match status" value="2"/>
</dbReference>
<dbReference type="Proteomes" id="UP000079169">
    <property type="component" value="Unplaced"/>
</dbReference>
<evidence type="ECO:0000313" key="7">
    <source>
        <dbReference type="RefSeq" id="XP_008476176.2"/>
    </source>
</evidence>
<evidence type="ECO:0000259" key="5">
    <source>
        <dbReference type="PROSITE" id="PS50102"/>
    </source>
</evidence>
<dbReference type="Gene3D" id="3.30.70.330">
    <property type="match status" value="2"/>
</dbReference>
<dbReference type="FunFam" id="3.30.70.330:FF:000383">
    <property type="entry name" value="Sex lethal, isoform D"/>
    <property type="match status" value="1"/>
</dbReference>
<feature type="domain" description="RRM" evidence="5">
    <location>
        <begin position="301"/>
        <end position="379"/>
    </location>
</feature>
<feature type="region of interest" description="Disordered" evidence="4">
    <location>
        <begin position="182"/>
        <end position="204"/>
    </location>
</feature>
<dbReference type="PRINTS" id="PR00961">
    <property type="entry name" value="HUDSXLRNA"/>
</dbReference>
<evidence type="ECO:0000256" key="3">
    <source>
        <dbReference type="PROSITE-ProRule" id="PRU00176"/>
    </source>
</evidence>
<organism evidence="6 7">
    <name type="scientific">Diaphorina citri</name>
    <name type="common">Asian citrus psyllid</name>
    <dbReference type="NCBI Taxonomy" id="121845"/>
    <lineage>
        <taxon>Eukaryota</taxon>
        <taxon>Metazoa</taxon>
        <taxon>Ecdysozoa</taxon>
        <taxon>Arthropoda</taxon>
        <taxon>Hexapoda</taxon>
        <taxon>Insecta</taxon>
        <taxon>Pterygota</taxon>
        <taxon>Neoptera</taxon>
        <taxon>Paraneoptera</taxon>
        <taxon>Hemiptera</taxon>
        <taxon>Sternorrhyncha</taxon>
        <taxon>Psylloidea</taxon>
        <taxon>Psyllidae</taxon>
        <taxon>Diaphorininae</taxon>
        <taxon>Diaphorina</taxon>
    </lineage>
</organism>
<dbReference type="InterPro" id="IPR050502">
    <property type="entry name" value="Euk_RNA-bind_prot"/>
</dbReference>
<dbReference type="PANTHER" id="PTHR48025">
    <property type="entry name" value="OS02G0815200 PROTEIN"/>
    <property type="match status" value="1"/>
</dbReference>
<reference evidence="7" key="1">
    <citation type="submission" date="2025-08" db="UniProtKB">
        <authorList>
            <consortium name="RefSeq"/>
        </authorList>
    </citation>
    <scope>IDENTIFICATION</scope>
</reference>
<dbReference type="KEGG" id="dci:103513142"/>
<dbReference type="GO" id="GO:0003729">
    <property type="term" value="F:mRNA binding"/>
    <property type="evidence" value="ECO:0007669"/>
    <property type="project" value="UniProtKB-ARBA"/>
</dbReference>
<protein>
    <submittedName>
        <fullName evidence="7">ELAV-like protein 1</fullName>
    </submittedName>
</protein>
<dbReference type="GO" id="GO:0009967">
    <property type="term" value="P:positive regulation of signal transduction"/>
    <property type="evidence" value="ECO:0007669"/>
    <property type="project" value="UniProtKB-ARBA"/>
</dbReference>
<dbReference type="SMART" id="SM00360">
    <property type="entry name" value="RRM"/>
    <property type="match status" value="2"/>
</dbReference>
<dbReference type="GO" id="GO:1990904">
    <property type="term" value="C:ribonucleoprotein complex"/>
    <property type="evidence" value="ECO:0007669"/>
    <property type="project" value="InterPro"/>
</dbReference>
<dbReference type="GO" id="GO:0010629">
    <property type="term" value="P:negative regulation of gene expression"/>
    <property type="evidence" value="ECO:0007669"/>
    <property type="project" value="UniProtKB-ARBA"/>
</dbReference>
<dbReference type="GO" id="GO:0005634">
    <property type="term" value="C:nucleus"/>
    <property type="evidence" value="ECO:0007669"/>
    <property type="project" value="TreeGrafter"/>
</dbReference>
<evidence type="ECO:0000256" key="1">
    <source>
        <dbReference type="ARBA" id="ARBA00022737"/>
    </source>
</evidence>
<accession>A0A1S3D7P2</accession>
<keyword evidence="2 3" id="KW-0694">RNA-binding</keyword>
<dbReference type="InterPro" id="IPR002343">
    <property type="entry name" value="Hud_Sxl_RNA"/>
</dbReference>